<comment type="caution">
    <text evidence="2">The sequence shown here is derived from an EMBL/GenBank/DDBJ whole genome shotgun (WGS) entry which is preliminary data.</text>
</comment>
<dbReference type="AlphaFoldDB" id="A0A1Y3B7J6"/>
<name>A0A1Y3B7J6_EURMA</name>
<proteinExistence type="predicted"/>
<organism evidence="2 3">
    <name type="scientific">Euroglyphus maynei</name>
    <name type="common">Mayne's house dust mite</name>
    <dbReference type="NCBI Taxonomy" id="6958"/>
    <lineage>
        <taxon>Eukaryota</taxon>
        <taxon>Metazoa</taxon>
        <taxon>Ecdysozoa</taxon>
        <taxon>Arthropoda</taxon>
        <taxon>Chelicerata</taxon>
        <taxon>Arachnida</taxon>
        <taxon>Acari</taxon>
        <taxon>Acariformes</taxon>
        <taxon>Sarcoptiformes</taxon>
        <taxon>Astigmata</taxon>
        <taxon>Psoroptidia</taxon>
        <taxon>Analgoidea</taxon>
        <taxon>Pyroglyphidae</taxon>
        <taxon>Pyroglyphinae</taxon>
        <taxon>Euroglyphus</taxon>
    </lineage>
</organism>
<sequence>MNSPLPVYELVVANFGPFLAYSGVGVIFLSGHYHFGHKILLIIGEKVSLVLVSIILYYILPVLSIILYSIVAFISLRPYKINMRKNFQEVKFQSN</sequence>
<keyword evidence="1" id="KW-0472">Membrane</keyword>
<keyword evidence="3" id="KW-1185">Reference proteome</keyword>
<feature type="transmembrane region" description="Helical" evidence="1">
    <location>
        <begin position="49"/>
        <end position="76"/>
    </location>
</feature>
<evidence type="ECO:0000313" key="2">
    <source>
        <dbReference type="EMBL" id="OTF76809.1"/>
    </source>
</evidence>
<reference evidence="2 3" key="1">
    <citation type="submission" date="2017-03" db="EMBL/GenBank/DDBJ databases">
        <title>Genome Survey of Euroglyphus maynei.</title>
        <authorList>
            <person name="Arlian L.G."/>
            <person name="Morgan M.S."/>
            <person name="Rider S.D."/>
        </authorList>
    </citation>
    <scope>NUCLEOTIDE SEQUENCE [LARGE SCALE GENOMIC DNA]</scope>
    <source>
        <strain evidence="2">Arlian Lab</strain>
        <tissue evidence="2">Whole body</tissue>
    </source>
</reference>
<dbReference type="Proteomes" id="UP000194236">
    <property type="component" value="Unassembled WGS sequence"/>
</dbReference>
<feature type="transmembrane region" description="Helical" evidence="1">
    <location>
        <begin position="7"/>
        <end position="29"/>
    </location>
</feature>
<gene>
    <name evidence="2" type="ORF">BLA29_005437</name>
</gene>
<keyword evidence="1" id="KW-1133">Transmembrane helix</keyword>
<protein>
    <submittedName>
        <fullName evidence="2">Uncharacterized protein</fullName>
    </submittedName>
</protein>
<evidence type="ECO:0000256" key="1">
    <source>
        <dbReference type="SAM" id="Phobius"/>
    </source>
</evidence>
<accession>A0A1Y3B7J6</accession>
<evidence type="ECO:0000313" key="3">
    <source>
        <dbReference type="Proteomes" id="UP000194236"/>
    </source>
</evidence>
<dbReference type="EMBL" id="MUJZ01035675">
    <property type="protein sequence ID" value="OTF76809.1"/>
    <property type="molecule type" value="Genomic_DNA"/>
</dbReference>
<keyword evidence="1" id="KW-0812">Transmembrane</keyword>